<name>A0A7N2LZB9_QUELO</name>
<dbReference type="InterPro" id="IPR044194">
    <property type="entry name" value="BLISTER"/>
</dbReference>
<dbReference type="InParanoid" id="A0A7N2LZB9"/>
<dbReference type="PANTHER" id="PTHR47490:SF2">
    <property type="entry name" value="PROTEIN BLISTER"/>
    <property type="match status" value="1"/>
</dbReference>
<evidence type="ECO:0000313" key="3">
    <source>
        <dbReference type="EnsemblPlants" id="QL06p022355:mrna"/>
    </source>
</evidence>
<feature type="coiled-coil region" evidence="1">
    <location>
        <begin position="443"/>
        <end position="533"/>
    </location>
</feature>
<evidence type="ECO:0000313" key="4">
    <source>
        <dbReference type="Proteomes" id="UP000594261"/>
    </source>
</evidence>
<dbReference type="GO" id="GO:0005634">
    <property type="term" value="C:nucleus"/>
    <property type="evidence" value="ECO:0007669"/>
    <property type="project" value="EnsemblPlants"/>
</dbReference>
<dbReference type="Gramene" id="QL06p022355:mrna">
    <property type="protein sequence ID" value="QL06p022355:mrna"/>
    <property type="gene ID" value="QL06p022355"/>
</dbReference>
<dbReference type="GO" id="GO:0010091">
    <property type="term" value="P:trichome branching"/>
    <property type="evidence" value="ECO:0007669"/>
    <property type="project" value="EnsemblPlants"/>
</dbReference>
<feature type="coiled-coil region" evidence="1">
    <location>
        <begin position="569"/>
        <end position="617"/>
    </location>
</feature>
<dbReference type="EMBL" id="LRBV02000006">
    <property type="status" value="NOT_ANNOTATED_CDS"/>
    <property type="molecule type" value="Genomic_DNA"/>
</dbReference>
<feature type="coiled-coil region" evidence="1">
    <location>
        <begin position="687"/>
        <end position="742"/>
    </location>
</feature>
<dbReference type="GO" id="GO:0051781">
    <property type="term" value="P:positive regulation of cell division"/>
    <property type="evidence" value="ECO:0007669"/>
    <property type="project" value="EnsemblPlants"/>
</dbReference>
<dbReference type="AlphaFoldDB" id="A0A7N2LZB9"/>
<keyword evidence="1" id="KW-0175">Coiled coil</keyword>
<proteinExistence type="predicted"/>
<dbReference type="GO" id="GO:0040008">
    <property type="term" value="P:regulation of growth"/>
    <property type="evidence" value="ECO:0007669"/>
    <property type="project" value="InterPro"/>
</dbReference>
<dbReference type="GO" id="GO:0009908">
    <property type="term" value="P:flower development"/>
    <property type="evidence" value="ECO:0007669"/>
    <property type="project" value="EnsemblPlants"/>
</dbReference>
<evidence type="ECO:0008006" key="5">
    <source>
        <dbReference type="Google" id="ProtNLM"/>
    </source>
</evidence>
<reference evidence="3" key="2">
    <citation type="submission" date="2021-01" db="UniProtKB">
        <authorList>
            <consortium name="EnsemblPlants"/>
        </authorList>
    </citation>
    <scope>IDENTIFICATION</scope>
</reference>
<feature type="compositionally biased region" description="Basic and acidic residues" evidence="2">
    <location>
        <begin position="46"/>
        <end position="59"/>
    </location>
</feature>
<evidence type="ECO:0000256" key="1">
    <source>
        <dbReference type="SAM" id="Coils"/>
    </source>
</evidence>
<dbReference type="PANTHER" id="PTHR47490">
    <property type="entry name" value="PROTEIN BLISTER"/>
    <property type="match status" value="1"/>
</dbReference>
<evidence type="ECO:0000256" key="2">
    <source>
        <dbReference type="SAM" id="MobiDB-lite"/>
    </source>
</evidence>
<keyword evidence="4" id="KW-1185">Reference proteome</keyword>
<protein>
    <recommendedName>
        <fullName evidence="5">BLISTER</fullName>
    </recommendedName>
</protein>
<feature type="compositionally biased region" description="Basic and acidic residues" evidence="2">
    <location>
        <begin position="8"/>
        <end position="33"/>
    </location>
</feature>
<sequence>MASAQALKKQEQLEAGKRRLEEFRKKKAAERAKKSSTSQTHASDVSLHEKQPAETDPVRLTDSNGAGTSDEPGTIVMGSSAPVTDIDNKAIDFPIKNENFLSNDTFASSLYSMKDYNAYSTDSVQKHADNQEFQRYDVSGFAGSRDVSYRHEMEGPNNEFGIYTGVQGRLPYETNDQSIFLRPQASQDFDNTAATQSSFHRMDESQSTDNNSYLMQSRVTNHSYSHVSTAKISPQNSGGTLPQGNPSDASMLIDSIPPATNLRGSAPEAWQHVNGIAHVNDSMISDYGERKLSSSTGSLPSVNNSAVQAWEGTGLSTDFRSSSNHVPLYSVTPETTRRSRPSFLDSLNVPRASSGTLFQRTEPQESFMSSSLITNSTDVLGSSPFQKPLVETETMGPYPMLKTSNGPSVEHSMNFSDYSSNEGDLLRPNINENRIDRKQEFYSAKQNEDFAALEQHIEDLTQEKFSLQRALEASRALAESLAAENSSMTDSYNQQRGVVNQLKSDMENLQEEIKAQLVELESVKIEYANAQLECYAADERAKLLASEVIGLEEKALRLRSSELKLGRQLENTQAEISSYKKKMTSLEKDRQDLQSTIDALQEEKKLLQSKLRKASTSAKSIDISNSPLIKRDMSTSTEDLDASIHETHEAASSLESEASNISLLPDNGQSTLEFSSVNIPSDQMRMIQNINALISEVALEKEELMQALTSESSHCSKLKELNKELSRKLEAQTQRLELLTAQSMANENIPTRQPDSRIMHENTPYADEGDEVVERVLGWIMKLFPGGPSRRRTSKLL</sequence>
<dbReference type="Proteomes" id="UP000594261">
    <property type="component" value="Chromosome 6"/>
</dbReference>
<accession>A0A7N2LZB9</accession>
<organism evidence="3 4">
    <name type="scientific">Quercus lobata</name>
    <name type="common">Valley oak</name>
    <dbReference type="NCBI Taxonomy" id="97700"/>
    <lineage>
        <taxon>Eukaryota</taxon>
        <taxon>Viridiplantae</taxon>
        <taxon>Streptophyta</taxon>
        <taxon>Embryophyta</taxon>
        <taxon>Tracheophyta</taxon>
        <taxon>Spermatophyta</taxon>
        <taxon>Magnoliopsida</taxon>
        <taxon>eudicotyledons</taxon>
        <taxon>Gunneridae</taxon>
        <taxon>Pentapetalae</taxon>
        <taxon>rosids</taxon>
        <taxon>fabids</taxon>
        <taxon>Fagales</taxon>
        <taxon>Fagaceae</taxon>
        <taxon>Quercus</taxon>
    </lineage>
</organism>
<dbReference type="OMA" id="MASEHMP"/>
<feature type="region of interest" description="Disordered" evidence="2">
    <location>
        <begin position="229"/>
        <end position="248"/>
    </location>
</feature>
<dbReference type="GO" id="GO:0048826">
    <property type="term" value="P:cotyledon morphogenesis"/>
    <property type="evidence" value="ECO:0007669"/>
    <property type="project" value="EnsemblPlants"/>
</dbReference>
<dbReference type="GO" id="GO:0006355">
    <property type="term" value="P:regulation of DNA-templated transcription"/>
    <property type="evidence" value="ECO:0007669"/>
    <property type="project" value="EnsemblPlants"/>
</dbReference>
<dbReference type="EnsemblPlants" id="QL06p022355:mrna">
    <property type="protein sequence ID" value="QL06p022355:mrna"/>
    <property type="gene ID" value="QL06p022355"/>
</dbReference>
<reference evidence="3 4" key="1">
    <citation type="journal article" date="2016" name="G3 (Bethesda)">
        <title>First Draft Assembly and Annotation of the Genome of a California Endemic Oak Quercus lobata Nee (Fagaceae).</title>
        <authorList>
            <person name="Sork V.L."/>
            <person name="Fitz-Gibbon S.T."/>
            <person name="Puiu D."/>
            <person name="Crepeau M."/>
            <person name="Gugger P.F."/>
            <person name="Sherman R."/>
            <person name="Stevens K."/>
            <person name="Langley C.H."/>
            <person name="Pellegrini M."/>
            <person name="Salzberg S.L."/>
        </authorList>
    </citation>
    <scope>NUCLEOTIDE SEQUENCE [LARGE SCALE GENOMIC DNA]</scope>
    <source>
        <strain evidence="3 4">cv. SW786</strain>
    </source>
</reference>
<dbReference type="FunCoup" id="A0A7N2LZB9">
    <property type="interactions" value="2498"/>
</dbReference>
<feature type="region of interest" description="Disordered" evidence="2">
    <location>
        <begin position="1"/>
        <end position="81"/>
    </location>
</feature>